<feature type="short sequence motif" description="DGA/G" evidence="4">
    <location>
        <begin position="200"/>
        <end position="202"/>
    </location>
</feature>
<dbReference type="RefSeq" id="WP_144046090.1">
    <property type="nucleotide sequence ID" value="NZ_CP041614.1"/>
</dbReference>
<keyword evidence="7" id="KW-1185">Reference proteome</keyword>
<dbReference type="PANTHER" id="PTHR14226">
    <property type="entry name" value="NEUROPATHY TARGET ESTERASE/SWISS CHEESE D.MELANOGASTER"/>
    <property type="match status" value="1"/>
</dbReference>
<sequence>MPLSIAANSDLEPYIARVLADDPSPNKGNDQRYNIPEPIARTALVAEGGGQRGIFTAGVLDSWLECGYNPFELLIGTSAGAQNLSSFLTGQAGFAQASIAQLSKQPEFFNIKRGLKGSNTVDLDWYFEQGSDAQFRLNTEYGLTKLQSRSLLISTTNSSSYQALFSSPNAKNWLTLLKASSALPYLYRKGVLINGDYHVDGGLSAPLPVEEAYKRGARKIVVIRTMPKEYTAHTPWVNRLKSWICSSNRCPKALDYFVHHEAAYKHSLQFIASPPDDVEVIQIFPESRLTSHILGSADAQLEHDYLMGKRAGLLFIEDNSVSLLARENLVQFQERAEEASARLKLVHYC</sequence>
<dbReference type="EMBL" id="CP041614">
    <property type="protein sequence ID" value="QDO83719.1"/>
    <property type="molecule type" value="Genomic_DNA"/>
</dbReference>
<dbReference type="InterPro" id="IPR045943">
    <property type="entry name" value="DUF6363"/>
</dbReference>
<dbReference type="InterPro" id="IPR050301">
    <property type="entry name" value="NTE"/>
</dbReference>
<evidence type="ECO:0000256" key="3">
    <source>
        <dbReference type="ARBA" id="ARBA00023098"/>
    </source>
</evidence>
<dbReference type="Pfam" id="PF19890">
    <property type="entry name" value="DUF6363"/>
    <property type="match status" value="1"/>
</dbReference>
<evidence type="ECO:0000259" key="5">
    <source>
        <dbReference type="PROSITE" id="PS51635"/>
    </source>
</evidence>
<feature type="short sequence motif" description="GXSXG" evidence="4">
    <location>
        <begin position="76"/>
        <end position="80"/>
    </location>
</feature>
<evidence type="ECO:0000313" key="6">
    <source>
        <dbReference type="EMBL" id="QDO83719.1"/>
    </source>
</evidence>
<evidence type="ECO:0000313" key="7">
    <source>
        <dbReference type="Proteomes" id="UP000315947"/>
    </source>
</evidence>
<dbReference type="InterPro" id="IPR016035">
    <property type="entry name" value="Acyl_Trfase/lysoPLipase"/>
</dbReference>
<protein>
    <submittedName>
        <fullName evidence="6">Patatin family protein</fullName>
    </submittedName>
</protein>
<dbReference type="PROSITE" id="PS51635">
    <property type="entry name" value="PNPLA"/>
    <property type="match status" value="1"/>
</dbReference>
<proteinExistence type="predicted"/>
<evidence type="ECO:0000256" key="4">
    <source>
        <dbReference type="PROSITE-ProRule" id="PRU01161"/>
    </source>
</evidence>
<dbReference type="Proteomes" id="UP000315947">
    <property type="component" value="Chromosome"/>
</dbReference>
<organism evidence="6 7">
    <name type="scientific">Shewanella psychropiezotolerans</name>
    <dbReference type="NCBI Taxonomy" id="2593655"/>
    <lineage>
        <taxon>Bacteria</taxon>
        <taxon>Pseudomonadati</taxon>
        <taxon>Pseudomonadota</taxon>
        <taxon>Gammaproteobacteria</taxon>
        <taxon>Alteromonadales</taxon>
        <taxon>Shewanellaceae</taxon>
        <taxon>Shewanella</taxon>
    </lineage>
</organism>
<name>A0ABX5WXD6_9GAMM</name>
<dbReference type="Gene3D" id="3.40.1090.10">
    <property type="entry name" value="Cytosolic phospholipase A2 catalytic domain"/>
    <property type="match status" value="2"/>
</dbReference>
<evidence type="ECO:0000256" key="2">
    <source>
        <dbReference type="ARBA" id="ARBA00022963"/>
    </source>
</evidence>
<keyword evidence="1 4" id="KW-0378">Hydrolase</keyword>
<evidence type="ECO:0000256" key="1">
    <source>
        <dbReference type="ARBA" id="ARBA00022801"/>
    </source>
</evidence>
<gene>
    <name evidence="6" type="ORF">FM037_11345</name>
</gene>
<dbReference type="Pfam" id="PF01734">
    <property type="entry name" value="Patatin"/>
    <property type="match status" value="1"/>
</dbReference>
<dbReference type="InterPro" id="IPR037483">
    <property type="entry name" value="YjjU-like"/>
</dbReference>
<accession>A0ABX5WXD6</accession>
<dbReference type="CDD" id="cd07208">
    <property type="entry name" value="Pat_hypo_Ecoli_yjju_like"/>
    <property type="match status" value="1"/>
</dbReference>
<feature type="domain" description="PNPLA" evidence="5">
    <location>
        <begin position="44"/>
        <end position="213"/>
    </location>
</feature>
<feature type="short sequence motif" description="GXGXXG" evidence="4">
    <location>
        <begin position="48"/>
        <end position="53"/>
    </location>
</feature>
<keyword evidence="2 4" id="KW-0442">Lipid degradation</keyword>
<feature type="active site" description="Nucleophile" evidence="4">
    <location>
        <position position="78"/>
    </location>
</feature>
<reference evidence="6 7" key="1">
    <citation type="submission" date="2019-07" db="EMBL/GenBank/DDBJ databases">
        <title>Shewanella sp. YLB-06 whole genomic sequence.</title>
        <authorList>
            <person name="Yu L."/>
        </authorList>
    </citation>
    <scope>NUCLEOTIDE SEQUENCE [LARGE SCALE GENOMIC DNA]</scope>
    <source>
        <strain evidence="6 7">YLB-06</strain>
    </source>
</reference>
<keyword evidence="3 4" id="KW-0443">Lipid metabolism</keyword>
<dbReference type="InterPro" id="IPR002641">
    <property type="entry name" value="PNPLA_dom"/>
</dbReference>
<dbReference type="SUPFAM" id="SSF52151">
    <property type="entry name" value="FabD/lysophospholipase-like"/>
    <property type="match status" value="1"/>
</dbReference>
<feature type="active site" description="Proton acceptor" evidence="4">
    <location>
        <position position="200"/>
    </location>
</feature>
<dbReference type="PANTHER" id="PTHR14226:SF25">
    <property type="entry name" value="PHOSPHOESTERASE"/>
    <property type="match status" value="1"/>
</dbReference>